<comment type="caution">
    <text evidence="1">The sequence shown here is derived from an EMBL/GenBank/DDBJ whole genome shotgun (WGS) entry which is preliminary data.</text>
</comment>
<reference evidence="1" key="1">
    <citation type="submission" date="2024-03" db="EMBL/GenBank/DDBJ databases">
        <title>Novel Streptomyces species of biotechnological and ecological value are a feature of Machair soil.</title>
        <authorList>
            <person name="Prole J.R."/>
            <person name="Goodfellow M."/>
            <person name="Allenby N."/>
            <person name="Ward A.C."/>
        </authorList>
    </citation>
    <scope>NUCLEOTIDE SEQUENCE</scope>
    <source>
        <strain evidence="1">MS1.AVA.4</strain>
    </source>
</reference>
<organism evidence="1 2">
    <name type="scientific">Streptomyces pratisoli</name>
    <dbReference type="NCBI Taxonomy" id="3139917"/>
    <lineage>
        <taxon>Bacteria</taxon>
        <taxon>Bacillati</taxon>
        <taxon>Actinomycetota</taxon>
        <taxon>Actinomycetes</taxon>
        <taxon>Kitasatosporales</taxon>
        <taxon>Streptomycetaceae</taxon>
        <taxon>Streptomyces</taxon>
    </lineage>
</organism>
<evidence type="ECO:0000313" key="2">
    <source>
        <dbReference type="Proteomes" id="UP001375539"/>
    </source>
</evidence>
<keyword evidence="2" id="KW-1185">Reference proteome</keyword>
<protein>
    <submittedName>
        <fullName evidence="1">Uncharacterized protein</fullName>
    </submittedName>
</protein>
<sequence>MSDIATLFANGWGRLFAADHQEVLSAACDGKPLEVRRVGTVAHGARTLYAVWFTDYTTGSIDLRLDHNGTTSEAAFSLGDIGDIGDIGNRTCAETRP</sequence>
<name>A0ACC6Q9N8_9ACTN</name>
<accession>A0ACC6Q9N8</accession>
<proteinExistence type="predicted"/>
<dbReference type="EMBL" id="JBBKAI010000002">
    <property type="protein sequence ID" value="MEJ8655041.1"/>
    <property type="molecule type" value="Genomic_DNA"/>
</dbReference>
<gene>
    <name evidence="1" type="ORF">WKI58_00605</name>
</gene>
<dbReference type="Proteomes" id="UP001375539">
    <property type="component" value="Unassembled WGS sequence"/>
</dbReference>
<evidence type="ECO:0000313" key="1">
    <source>
        <dbReference type="EMBL" id="MEJ8655041.1"/>
    </source>
</evidence>